<dbReference type="eggNOG" id="COG1247">
    <property type="taxonomic scope" value="Bacteria"/>
</dbReference>
<sequence>MISIKSKDGKNYILRPLTKDDKHNLVEGLKKLSSESIYNRFQGFKKEFNERELSNLTELDGVDRFAFALGEVKENGEVEGVGIARYHRDKELDPERAEFAITLIDRIQGQGLAKKVTLELIKVAKSNGIKFLDGTLESNNTKMINLIHSLEGFETKRQEGSLLTMVGDLSYY</sequence>
<dbReference type="InterPro" id="IPR000182">
    <property type="entry name" value="GNAT_dom"/>
</dbReference>
<proteinExistence type="predicted"/>
<keyword evidence="3" id="KW-1185">Reference proteome</keyword>
<dbReference type="InterPro" id="IPR016181">
    <property type="entry name" value="Acyl_CoA_acyltransferase"/>
</dbReference>
<dbReference type="Gene3D" id="3.40.630.30">
    <property type="match status" value="1"/>
</dbReference>
<evidence type="ECO:0000313" key="2">
    <source>
        <dbReference type="EMBL" id="CBW27239.1"/>
    </source>
</evidence>
<dbReference type="PATRIC" id="fig|862908.3.peg.2330"/>
<dbReference type="PROSITE" id="PS51186">
    <property type="entry name" value="GNAT"/>
    <property type="match status" value="1"/>
</dbReference>
<dbReference type="STRING" id="862908.BMS_2444"/>
<feature type="domain" description="N-acetyltransferase" evidence="1">
    <location>
        <begin position="12"/>
        <end position="172"/>
    </location>
</feature>
<dbReference type="Proteomes" id="UP000008963">
    <property type="component" value="Chromosome"/>
</dbReference>
<dbReference type="RefSeq" id="WP_014245016.1">
    <property type="nucleotide sequence ID" value="NC_016620.1"/>
</dbReference>
<evidence type="ECO:0000313" key="3">
    <source>
        <dbReference type="Proteomes" id="UP000008963"/>
    </source>
</evidence>
<dbReference type="Pfam" id="PF13302">
    <property type="entry name" value="Acetyltransf_3"/>
    <property type="match status" value="1"/>
</dbReference>
<protein>
    <submittedName>
        <fullName evidence="2">Acyl-CoA synthetase</fullName>
    </submittedName>
</protein>
<accession>E1X5B8</accession>
<dbReference type="EMBL" id="FQ312005">
    <property type="protein sequence ID" value="CBW27239.1"/>
    <property type="molecule type" value="Genomic_DNA"/>
</dbReference>
<dbReference type="HOGENOM" id="CLU_105788_4_1_7"/>
<dbReference type="OrthoDB" id="5293568at2"/>
<evidence type="ECO:0000259" key="1">
    <source>
        <dbReference type="PROSITE" id="PS51186"/>
    </source>
</evidence>
<gene>
    <name evidence="2" type="ordered locus">BMS_2444</name>
</gene>
<dbReference type="SUPFAM" id="SSF55729">
    <property type="entry name" value="Acyl-CoA N-acyltransferases (Nat)"/>
    <property type="match status" value="1"/>
</dbReference>
<dbReference type="KEGG" id="bmx:BMS_2444"/>
<dbReference type="AlphaFoldDB" id="E1X5B8"/>
<name>E1X5B8_HALMS</name>
<organism evidence="2 3">
    <name type="scientific">Halobacteriovorax marinus (strain ATCC BAA-682 / DSM 15412 / SJ)</name>
    <name type="common">Bacteriovorax marinus</name>
    <dbReference type="NCBI Taxonomy" id="862908"/>
    <lineage>
        <taxon>Bacteria</taxon>
        <taxon>Pseudomonadati</taxon>
        <taxon>Bdellovibrionota</taxon>
        <taxon>Bacteriovoracia</taxon>
        <taxon>Bacteriovoracales</taxon>
        <taxon>Halobacteriovoraceae</taxon>
        <taxon>Halobacteriovorax</taxon>
    </lineage>
</organism>
<reference evidence="3" key="1">
    <citation type="journal article" date="2013" name="ISME J.">
        <title>A small predatory core genome in the divergent marine Bacteriovorax marinus SJ and the terrestrial Bdellovibrio bacteriovorus.</title>
        <authorList>
            <person name="Crossman L.C."/>
            <person name="Chen H."/>
            <person name="Cerdeno-Tarraga A.M."/>
            <person name="Brooks K."/>
            <person name="Quail M.A."/>
            <person name="Pineiro S.A."/>
            <person name="Hobley L."/>
            <person name="Sockett R.E."/>
            <person name="Bentley S.D."/>
            <person name="Parkhill J."/>
            <person name="Williams H.N."/>
            <person name="Stine O.C."/>
        </authorList>
    </citation>
    <scope>NUCLEOTIDE SEQUENCE [LARGE SCALE GENOMIC DNA]</scope>
    <source>
        <strain evidence="3">ATCC BAA-682 / DSM 15412 / SJ</strain>
    </source>
</reference>
<dbReference type="GO" id="GO:0016747">
    <property type="term" value="F:acyltransferase activity, transferring groups other than amino-acyl groups"/>
    <property type="evidence" value="ECO:0007669"/>
    <property type="project" value="InterPro"/>
</dbReference>